<dbReference type="GeneID" id="70685747"/>
<dbReference type="PROSITE" id="PS51257">
    <property type="entry name" value="PROKAR_LIPOPROTEIN"/>
    <property type="match status" value="1"/>
</dbReference>
<dbReference type="Gene3D" id="3.40.190.10">
    <property type="entry name" value="Periplasmic binding protein-like II"/>
    <property type="match status" value="2"/>
</dbReference>
<reference evidence="1" key="1">
    <citation type="submission" date="2020-11" db="EMBL/GenBank/DDBJ databases">
        <title>Carbohydrate-dependent, anaerobic sulfur respiration: A novel catabolism in halophilic archaea.</title>
        <authorList>
            <person name="Sorokin D.Y."/>
            <person name="Messina E."/>
            <person name="Smedile F."/>
            <person name="La Cono V."/>
            <person name="Hallsworth J.E."/>
            <person name="Yakimov M.M."/>
        </authorList>
    </citation>
    <scope>NUCLEOTIDE SEQUENCE</scope>
    <source>
        <strain evidence="1">AArc-S</strain>
    </source>
</reference>
<name>A0A897MYX2_9EURY</name>
<gene>
    <name evidence="1" type="primary">phnD2</name>
    <name evidence="1" type="ORF">AArcS_2369</name>
</gene>
<dbReference type="PANTHER" id="PTHR35841:SF1">
    <property type="entry name" value="PHOSPHONATES-BINDING PERIPLASMIC PROTEIN"/>
    <property type="match status" value="1"/>
</dbReference>
<dbReference type="AlphaFoldDB" id="A0A897MYX2"/>
<dbReference type="CDD" id="cd01071">
    <property type="entry name" value="PBP2_PhnD_like"/>
    <property type="match status" value="1"/>
</dbReference>
<dbReference type="PANTHER" id="PTHR35841">
    <property type="entry name" value="PHOSPHONATES-BINDING PERIPLASMIC PROTEIN"/>
    <property type="match status" value="1"/>
</dbReference>
<protein>
    <submittedName>
        <fullName evidence="1">ABC-type phosphate/phosphonate transport system,periplasmic component</fullName>
    </submittedName>
</protein>
<evidence type="ECO:0000313" key="2">
    <source>
        <dbReference type="Proteomes" id="UP000663586"/>
    </source>
</evidence>
<sequence>MNRRTYLGAVATGAVAGVAGCLGSSEEIDADEYPVAAWADGEIEFGLPPFQDAEELQRNYGGTFEWLEDGFDELTVEGTPTTDYSAVVESVLQGHTEIANLSPIIFSLAMDDGVHPLAINWSHGSDAYHTYIATRAETDIETLDDLDDRTIGMVDPFSASGGIFPRYTLSEAGLDAGTVETEPGDFDIDWAGGHDAALRVLEEGHVDAAAYGDFQHPDDDNIVKIAESDPIPFDVVTATPDTPDDVVEALRERIQATPDEYLEEHRVDQYGEYDASLYEQVREIAEEMGVDIETLDEAEGDD</sequence>
<dbReference type="Proteomes" id="UP000663586">
    <property type="component" value="Chromosome"/>
</dbReference>
<dbReference type="RefSeq" id="WP_238477616.1">
    <property type="nucleotide sequence ID" value="NZ_CP064786.1"/>
</dbReference>
<keyword evidence="2" id="KW-1185">Reference proteome</keyword>
<dbReference type="Pfam" id="PF12974">
    <property type="entry name" value="Phosphonate-bd"/>
    <property type="match status" value="1"/>
</dbReference>
<accession>A0A897MYX2</accession>
<dbReference type="EMBL" id="CP064786">
    <property type="protein sequence ID" value="QSG03565.1"/>
    <property type="molecule type" value="Genomic_DNA"/>
</dbReference>
<evidence type="ECO:0000313" key="1">
    <source>
        <dbReference type="EMBL" id="QSG03565.1"/>
    </source>
</evidence>
<organism evidence="1 2">
    <name type="scientific">Natranaeroarchaeum sulfidigenes</name>
    <dbReference type="NCBI Taxonomy" id="2784880"/>
    <lineage>
        <taxon>Archaea</taxon>
        <taxon>Methanobacteriati</taxon>
        <taxon>Methanobacteriota</taxon>
        <taxon>Stenosarchaea group</taxon>
        <taxon>Halobacteria</taxon>
        <taxon>Halobacteriales</taxon>
        <taxon>Natronoarchaeaceae</taxon>
        <taxon>Natranaeroarchaeum</taxon>
    </lineage>
</organism>
<proteinExistence type="predicted"/>
<dbReference type="KEGG" id="hara:AArcS_2369"/>
<dbReference type="SUPFAM" id="SSF53850">
    <property type="entry name" value="Periplasmic binding protein-like II"/>
    <property type="match status" value="1"/>
</dbReference>